<dbReference type="FunFam" id="3.40.30.10:FF:000005">
    <property type="entry name" value="Glutaredoxin 5"/>
    <property type="match status" value="1"/>
</dbReference>
<evidence type="ECO:0000256" key="3">
    <source>
        <dbReference type="ARBA" id="ARBA00022723"/>
    </source>
</evidence>
<protein>
    <recommendedName>
        <fullName evidence="7">Glutaredoxin</fullName>
    </recommendedName>
</protein>
<comment type="similarity">
    <text evidence="1 7">Belongs to the glutaredoxin family. Monothiol subfamily.</text>
</comment>
<keyword evidence="11" id="KW-1185">Reference proteome</keyword>
<name>A0A401IC89_APHSA</name>
<evidence type="ECO:0000256" key="8">
    <source>
        <dbReference type="PIRSR" id="PIRSR005894-2"/>
    </source>
</evidence>
<dbReference type="GO" id="GO:0046872">
    <property type="term" value="F:metal ion binding"/>
    <property type="evidence" value="ECO:0007669"/>
    <property type="project" value="UniProtKB-KW"/>
</dbReference>
<dbReference type="InterPro" id="IPR036249">
    <property type="entry name" value="Thioredoxin-like_sf"/>
</dbReference>
<dbReference type="InterPro" id="IPR014434">
    <property type="entry name" value="Monothiol_GRX"/>
</dbReference>
<evidence type="ECO:0000256" key="6">
    <source>
        <dbReference type="ARBA" id="ARBA00023284"/>
    </source>
</evidence>
<evidence type="ECO:0000256" key="4">
    <source>
        <dbReference type="ARBA" id="ARBA00023004"/>
    </source>
</evidence>
<dbReference type="PIRSF" id="PIRSF005894">
    <property type="entry name" value="Monothiol_GRX"/>
    <property type="match status" value="1"/>
</dbReference>
<accession>A0A401IC89</accession>
<dbReference type="PANTHER" id="PTHR10293:SF16">
    <property type="entry name" value="GLUTAREDOXIN-RELATED PROTEIN 5, MITOCHONDRIAL"/>
    <property type="match status" value="1"/>
</dbReference>
<evidence type="ECO:0000313" key="10">
    <source>
        <dbReference type="EMBL" id="GBF78841.1"/>
    </source>
</evidence>
<sequence length="107" mass="12122">MTPQLKERLDELVKEHKILVFMKGNRLMPQCGFSNTVVQILSTLGVPFETVDVLADYEIREGIKEYSSWPTIPQVYINGEFVGGSDIMVELYQKGELQQQVTLTLAS</sequence>
<dbReference type="EMBL" id="BDQK01000001">
    <property type="protein sequence ID" value="GBF78841.1"/>
    <property type="molecule type" value="Genomic_DNA"/>
</dbReference>
<evidence type="ECO:0000256" key="5">
    <source>
        <dbReference type="ARBA" id="ARBA00023014"/>
    </source>
</evidence>
<evidence type="ECO:0000259" key="9">
    <source>
        <dbReference type="Pfam" id="PF00462"/>
    </source>
</evidence>
<reference evidence="11" key="1">
    <citation type="submission" date="2017-05" db="EMBL/GenBank/DDBJ databases">
        <title>Physiological properties and genetic analysis related to exopolysaccharide production of fresh-water unicellular cyanobacterium Aphanothece sacrum, Suizenji Nori, that has been cultured as a food source in Japan.</title>
        <authorList>
            <person name="Kanesaki Y."/>
            <person name="Yoshikawa S."/>
            <person name="Ohki K."/>
        </authorList>
    </citation>
    <scope>NUCLEOTIDE SEQUENCE [LARGE SCALE GENOMIC DNA]</scope>
    <source>
        <strain evidence="11">FPU1</strain>
    </source>
</reference>
<feature type="binding site" evidence="8">
    <location>
        <position position="31"/>
    </location>
    <ligand>
        <name>[2Fe-2S] cluster</name>
        <dbReference type="ChEBI" id="CHEBI:190135"/>
        <note>ligand shared between dimeric partners</note>
    </ligand>
</feature>
<proteinExistence type="inferred from homology"/>
<dbReference type="AlphaFoldDB" id="A0A401IC89"/>
<gene>
    <name evidence="10" type="ORF">AsFPU1_0231</name>
</gene>
<keyword evidence="6" id="KW-0676">Redox-active center</keyword>
<keyword evidence="2 8" id="KW-0001">2Fe-2S</keyword>
<dbReference type="GO" id="GO:0051537">
    <property type="term" value="F:2 iron, 2 sulfur cluster binding"/>
    <property type="evidence" value="ECO:0007669"/>
    <property type="project" value="UniProtKB-KW"/>
</dbReference>
<dbReference type="GO" id="GO:0015036">
    <property type="term" value="F:disulfide oxidoreductase activity"/>
    <property type="evidence" value="ECO:0007669"/>
    <property type="project" value="InterPro"/>
</dbReference>
<keyword evidence="5 8" id="KW-0411">Iron-sulfur</keyword>
<keyword evidence="4 8" id="KW-0408">Iron</keyword>
<dbReference type="InterPro" id="IPR033658">
    <property type="entry name" value="GRX_PICOT-like"/>
</dbReference>
<keyword evidence="3 8" id="KW-0479">Metal-binding</keyword>
<feature type="domain" description="Glutaredoxin" evidence="9">
    <location>
        <begin position="18"/>
        <end position="82"/>
    </location>
</feature>
<dbReference type="InterPro" id="IPR002109">
    <property type="entry name" value="Glutaredoxin"/>
</dbReference>
<dbReference type="InterPro" id="IPR004480">
    <property type="entry name" value="Monothiol_GRX-rel"/>
</dbReference>
<dbReference type="Gene3D" id="3.40.30.10">
    <property type="entry name" value="Glutaredoxin"/>
    <property type="match status" value="1"/>
</dbReference>
<dbReference type="Proteomes" id="UP000287247">
    <property type="component" value="Unassembled WGS sequence"/>
</dbReference>
<dbReference type="OrthoDB" id="9804115at2"/>
<dbReference type="PROSITE" id="PS51354">
    <property type="entry name" value="GLUTAREDOXIN_2"/>
    <property type="match status" value="1"/>
</dbReference>
<dbReference type="NCBIfam" id="TIGR00365">
    <property type="entry name" value="Grx4 family monothiol glutaredoxin"/>
    <property type="match status" value="1"/>
</dbReference>
<dbReference type="SUPFAM" id="SSF52833">
    <property type="entry name" value="Thioredoxin-like"/>
    <property type="match status" value="1"/>
</dbReference>
<evidence type="ECO:0000313" key="11">
    <source>
        <dbReference type="Proteomes" id="UP000287247"/>
    </source>
</evidence>
<dbReference type="CDD" id="cd03028">
    <property type="entry name" value="GRX_PICOT_like"/>
    <property type="match status" value="1"/>
</dbReference>
<evidence type="ECO:0000256" key="1">
    <source>
        <dbReference type="ARBA" id="ARBA00009630"/>
    </source>
</evidence>
<dbReference type="RefSeq" id="WP_124969930.1">
    <property type="nucleotide sequence ID" value="NZ_BDQK01000001.1"/>
</dbReference>
<evidence type="ECO:0000256" key="7">
    <source>
        <dbReference type="PIRNR" id="PIRNR005894"/>
    </source>
</evidence>
<dbReference type="PANTHER" id="PTHR10293">
    <property type="entry name" value="GLUTAREDOXIN FAMILY MEMBER"/>
    <property type="match status" value="1"/>
</dbReference>
<comment type="caution">
    <text evidence="10">The sequence shown here is derived from an EMBL/GenBank/DDBJ whole genome shotgun (WGS) entry which is preliminary data.</text>
</comment>
<organism evidence="10 11">
    <name type="scientific">Aphanothece sacrum FPU1</name>
    <dbReference type="NCBI Taxonomy" id="1920663"/>
    <lineage>
        <taxon>Bacteria</taxon>
        <taxon>Bacillati</taxon>
        <taxon>Cyanobacteriota</taxon>
        <taxon>Cyanophyceae</taxon>
        <taxon>Oscillatoriophycideae</taxon>
        <taxon>Chroococcales</taxon>
        <taxon>Aphanothecaceae</taxon>
        <taxon>Aphanothece</taxon>
    </lineage>
</organism>
<dbReference type="Pfam" id="PF00462">
    <property type="entry name" value="Glutaredoxin"/>
    <property type="match status" value="1"/>
</dbReference>
<evidence type="ECO:0000256" key="2">
    <source>
        <dbReference type="ARBA" id="ARBA00022714"/>
    </source>
</evidence>